<dbReference type="AlphaFoldDB" id="A0A8H7AV04"/>
<organism evidence="2 3">
    <name type="scientific">Alternaria burnsii</name>
    <dbReference type="NCBI Taxonomy" id="1187904"/>
    <lineage>
        <taxon>Eukaryota</taxon>
        <taxon>Fungi</taxon>
        <taxon>Dikarya</taxon>
        <taxon>Ascomycota</taxon>
        <taxon>Pezizomycotina</taxon>
        <taxon>Dothideomycetes</taxon>
        <taxon>Pleosporomycetidae</taxon>
        <taxon>Pleosporales</taxon>
        <taxon>Pleosporineae</taxon>
        <taxon>Pleosporaceae</taxon>
        <taxon>Alternaria</taxon>
        <taxon>Alternaria sect. Alternaria</taxon>
    </lineage>
</organism>
<name>A0A8H7AV04_9PLEO</name>
<dbReference type="GeneID" id="62208236"/>
<dbReference type="RefSeq" id="XP_038782149.1">
    <property type="nucleotide sequence ID" value="XM_038935058.1"/>
</dbReference>
<keyword evidence="3" id="KW-1185">Reference proteome</keyword>
<dbReference type="Proteomes" id="UP000596902">
    <property type="component" value="Unassembled WGS sequence"/>
</dbReference>
<comment type="caution">
    <text evidence="2">The sequence shown here is derived from an EMBL/GenBank/DDBJ whole genome shotgun (WGS) entry which is preliminary data.</text>
</comment>
<proteinExistence type="predicted"/>
<reference evidence="2" key="2">
    <citation type="submission" date="2020-08" db="EMBL/GenBank/DDBJ databases">
        <title>Draft Genome Sequence of Cumin Blight Pathogen Alternaria burnsii.</title>
        <authorList>
            <person name="Feng Z."/>
        </authorList>
    </citation>
    <scope>NUCLEOTIDE SEQUENCE</scope>
    <source>
        <strain evidence="2">CBS107.38</strain>
    </source>
</reference>
<evidence type="ECO:0000256" key="1">
    <source>
        <dbReference type="SAM" id="MobiDB-lite"/>
    </source>
</evidence>
<dbReference type="EMBL" id="JAAABM010000019">
    <property type="protein sequence ID" value="KAF7671788.1"/>
    <property type="molecule type" value="Genomic_DNA"/>
</dbReference>
<evidence type="ECO:0000313" key="2">
    <source>
        <dbReference type="EMBL" id="KAF7671788.1"/>
    </source>
</evidence>
<feature type="region of interest" description="Disordered" evidence="1">
    <location>
        <begin position="42"/>
        <end position="67"/>
    </location>
</feature>
<gene>
    <name evidence="2" type="ORF">GT037_010011</name>
</gene>
<protein>
    <submittedName>
        <fullName evidence="2">Uncharacterized protein</fullName>
    </submittedName>
</protein>
<feature type="compositionally biased region" description="Basic and acidic residues" evidence="1">
    <location>
        <begin position="50"/>
        <end position="67"/>
    </location>
</feature>
<evidence type="ECO:0000313" key="3">
    <source>
        <dbReference type="Proteomes" id="UP000596902"/>
    </source>
</evidence>
<sequence>MVGCRQCQAPVDCKSSAFESTLGEHRSMSPCTMWRGQASTQGRFTTAACNDKHESQDRNRDQASRTK</sequence>
<reference evidence="2" key="1">
    <citation type="submission" date="2020-01" db="EMBL/GenBank/DDBJ databases">
        <authorList>
            <person name="Feng Z.H.Z."/>
        </authorList>
    </citation>
    <scope>NUCLEOTIDE SEQUENCE</scope>
    <source>
        <strain evidence="2">CBS107.38</strain>
    </source>
</reference>
<accession>A0A8H7AV04</accession>